<evidence type="ECO:0000313" key="1">
    <source>
        <dbReference type="EMBL" id="KAF3515505.1"/>
    </source>
</evidence>
<gene>
    <name evidence="1" type="ORF">DY000_02060182</name>
</gene>
<proteinExistence type="predicted"/>
<dbReference type="Proteomes" id="UP000266723">
    <property type="component" value="Unassembled WGS sequence"/>
</dbReference>
<sequence length="295" mass="33292">MHVLCAQIIFRSCKGKNIADCNLNLDYIYNETNGEFEILNTHVKKPDIQVQQTNDVMHKQELNPRQIVDPIMAKGNEHHGFGELSGVDELEDEEQSENLDLNREITMKDFLEIGDDEQIENLGQDSKLKLDVDQHPTGKDLDTSPKASINRYPPSIDRHSWLNELPKKADGFHKRVKKIHDLVKLMIPCTLSEDEFPTLPDRSVHLGSFIESTRSVKCIEIFLMEAPPPDKSRGGKYRVRSRGFSQSFAKVQALFIVEMIDKGEDSMKAFTSTSSDTVALSSDTVALSSETVSKT</sequence>
<accession>A0ABQ7AM80</accession>
<organism evidence="1 2">
    <name type="scientific">Brassica cretica</name>
    <name type="common">Mustard</name>
    <dbReference type="NCBI Taxonomy" id="69181"/>
    <lineage>
        <taxon>Eukaryota</taxon>
        <taxon>Viridiplantae</taxon>
        <taxon>Streptophyta</taxon>
        <taxon>Embryophyta</taxon>
        <taxon>Tracheophyta</taxon>
        <taxon>Spermatophyta</taxon>
        <taxon>Magnoliopsida</taxon>
        <taxon>eudicotyledons</taxon>
        <taxon>Gunneridae</taxon>
        <taxon>Pentapetalae</taxon>
        <taxon>rosids</taxon>
        <taxon>malvids</taxon>
        <taxon>Brassicales</taxon>
        <taxon>Brassicaceae</taxon>
        <taxon>Brassiceae</taxon>
        <taxon>Brassica</taxon>
    </lineage>
</organism>
<protein>
    <submittedName>
        <fullName evidence="1">Uncharacterized protein</fullName>
    </submittedName>
</protein>
<comment type="caution">
    <text evidence="1">The sequence shown here is derived from an EMBL/GenBank/DDBJ whole genome shotgun (WGS) entry which is preliminary data.</text>
</comment>
<evidence type="ECO:0000313" key="2">
    <source>
        <dbReference type="Proteomes" id="UP000266723"/>
    </source>
</evidence>
<reference evidence="1 2" key="1">
    <citation type="journal article" date="2020" name="BMC Genomics">
        <title>Intraspecific diversification of the crop wild relative Brassica cretica Lam. using demographic model selection.</title>
        <authorList>
            <person name="Kioukis A."/>
            <person name="Michalopoulou V.A."/>
            <person name="Briers L."/>
            <person name="Pirintsos S."/>
            <person name="Studholme D.J."/>
            <person name="Pavlidis P."/>
            <person name="Sarris P.F."/>
        </authorList>
    </citation>
    <scope>NUCLEOTIDE SEQUENCE [LARGE SCALE GENOMIC DNA]</scope>
    <source>
        <strain evidence="2">cv. PFS-1207/04</strain>
    </source>
</reference>
<keyword evidence="2" id="KW-1185">Reference proteome</keyword>
<dbReference type="EMBL" id="QGKV02001556">
    <property type="protein sequence ID" value="KAF3515505.1"/>
    <property type="molecule type" value="Genomic_DNA"/>
</dbReference>
<name>A0ABQ7AM80_BRACR</name>